<evidence type="ECO:0000313" key="1">
    <source>
        <dbReference type="EMBL" id="MBB4899701.1"/>
    </source>
</evidence>
<sequence length="245" mass="25298">MTEPVKAGRTLTGLMMPGHLVTLEELPRMAAGHGEAMGLGDVAFFLADPQGTVLRQLTGRGLDAGADGAEPAVDATVAGPAFQRVDLVAGPDASSGRAGRRWWVPVTDGVERLGVLRADTDHDDEATRDALRALASVVALLLLGKRAFSDFCARLVRAAPMSVAAETQRRLIPPSAFAGHRTTVAAGSEPAYAGDGGTPLVAEDEQARDAVPLVRRAGGPGARSVAGGLPVPGRTAFLRTSPAPW</sequence>
<protein>
    <recommendedName>
        <fullName evidence="3">GAF domain-containing protein</fullName>
    </recommendedName>
</protein>
<reference evidence="1 2" key="1">
    <citation type="submission" date="2020-08" db="EMBL/GenBank/DDBJ databases">
        <title>Genomic Encyclopedia of Type Strains, Phase III (KMG-III): the genomes of soil and plant-associated and newly described type strains.</title>
        <authorList>
            <person name="Whitman W."/>
        </authorList>
    </citation>
    <scope>NUCLEOTIDE SEQUENCE [LARGE SCALE GENOMIC DNA]</scope>
    <source>
        <strain evidence="1 2">CECT 3273</strain>
    </source>
</reference>
<dbReference type="AlphaFoldDB" id="A0A7W7M1N9"/>
<dbReference type="RefSeq" id="WP_184822578.1">
    <property type="nucleotide sequence ID" value="NZ_BMTK01000002.1"/>
</dbReference>
<gene>
    <name evidence="1" type="ORF">FHS37_003762</name>
</gene>
<accession>A0A7W7M1N9</accession>
<name>A0A7W7M1N9_9ACTN</name>
<dbReference type="Proteomes" id="UP000579523">
    <property type="component" value="Unassembled WGS sequence"/>
</dbReference>
<comment type="caution">
    <text evidence="1">The sequence shown here is derived from an EMBL/GenBank/DDBJ whole genome shotgun (WGS) entry which is preliminary data.</text>
</comment>
<keyword evidence="2" id="KW-1185">Reference proteome</keyword>
<evidence type="ECO:0008006" key="3">
    <source>
        <dbReference type="Google" id="ProtNLM"/>
    </source>
</evidence>
<evidence type="ECO:0000313" key="2">
    <source>
        <dbReference type="Proteomes" id="UP000579523"/>
    </source>
</evidence>
<organism evidence="1 2">
    <name type="scientific">Streptomyces griseomycini</name>
    <dbReference type="NCBI Taxonomy" id="66895"/>
    <lineage>
        <taxon>Bacteria</taxon>
        <taxon>Bacillati</taxon>
        <taxon>Actinomycetota</taxon>
        <taxon>Actinomycetes</taxon>
        <taxon>Kitasatosporales</taxon>
        <taxon>Streptomycetaceae</taxon>
        <taxon>Streptomyces</taxon>
    </lineage>
</organism>
<dbReference type="EMBL" id="JACHJI010000006">
    <property type="protein sequence ID" value="MBB4899701.1"/>
    <property type="molecule type" value="Genomic_DNA"/>
</dbReference>
<proteinExistence type="predicted"/>